<proteinExistence type="predicted"/>
<evidence type="ECO:0008006" key="3">
    <source>
        <dbReference type="Google" id="ProtNLM"/>
    </source>
</evidence>
<dbReference type="RefSeq" id="WP_015101869.1">
    <property type="nucleotide sequence ID" value="NC_019673.1"/>
</dbReference>
<gene>
    <name evidence="1" type="ordered locus">BN6_44770</name>
</gene>
<name>K0K2F2_SACES</name>
<dbReference type="OrthoDB" id="4149396at2"/>
<evidence type="ECO:0000313" key="2">
    <source>
        <dbReference type="Proteomes" id="UP000006281"/>
    </source>
</evidence>
<keyword evidence="2" id="KW-1185">Reference proteome</keyword>
<protein>
    <recommendedName>
        <fullName evidence="3">Guanylate cyclase domain-containing protein</fullName>
    </recommendedName>
</protein>
<organism evidence="1 2">
    <name type="scientific">Saccharothrix espanaensis (strain ATCC 51144 / DSM 44229 / JCM 9112 / NBRC 15066 / NRRL 15764)</name>
    <dbReference type="NCBI Taxonomy" id="1179773"/>
    <lineage>
        <taxon>Bacteria</taxon>
        <taxon>Bacillati</taxon>
        <taxon>Actinomycetota</taxon>
        <taxon>Actinomycetes</taxon>
        <taxon>Pseudonocardiales</taxon>
        <taxon>Pseudonocardiaceae</taxon>
        <taxon>Saccharothrix</taxon>
    </lineage>
</organism>
<dbReference type="Proteomes" id="UP000006281">
    <property type="component" value="Chromosome"/>
</dbReference>
<dbReference type="HOGENOM" id="CLU_952786_0_0_11"/>
<dbReference type="InterPro" id="IPR029787">
    <property type="entry name" value="Nucleotide_cyclase"/>
</dbReference>
<dbReference type="PATRIC" id="fig|1179773.3.peg.4485"/>
<accession>K0K2F2</accession>
<dbReference type="EMBL" id="HE804045">
    <property type="protein sequence ID" value="CCH31757.1"/>
    <property type="molecule type" value="Genomic_DNA"/>
</dbReference>
<dbReference type="AlphaFoldDB" id="K0K2F2"/>
<dbReference type="eggNOG" id="COG2114">
    <property type="taxonomic scope" value="Bacteria"/>
</dbReference>
<reference evidence="1 2" key="1">
    <citation type="journal article" date="2012" name="BMC Genomics">
        <title>Complete genome sequence of Saccharothrix espanaensis DSM 44229T and comparison to the other completely sequenced Pseudonocardiaceae.</title>
        <authorList>
            <person name="Strobel T."/>
            <person name="Al-Dilaimi A."/>
            <person name="Blom J."/>
            <person name="Gessner A."/>
            <person name="Kalinowski J."/>
            <person name="Luzhetska M."/>
            <person name="Puhler A."/>
            <person name="Szczepanowski R."/>
            <person name="Bechthold A."/>
            <person name="Ruckert C."/>
        </authorList>
    </citation>
    <scope>NUCLEOTIDE SEQUENCE [LARGE SCALE GENOMIC DNA]</scope>
    <source>
        <strain evidence="2">ATCC 51144 / DSM 44229 / JCM 9112 / NBRC 15066 / NRRL 15764</strain>
    </source>
</reference>
<evidence type="ECO:0000313" key="1">
    <source>
        <dbReference type="EMBL" id="CCH31757.1"/>
    </source>
</evidence>
<sequence>MTDVPRDLTAPVDARVLRFRDRDTVPAGGPEALLAGGVDPTTLLRMRTRLCSVECLLLSRLVEEHVVAHQVVVEPTVWVPRQVTAADLVLPTQARRSVAPAAGDDPSSPGRRARRPLRMGFVVDVVGYGARTARLRALAQRRVSELNSAVLEHLGVDLRDVDHQGTGDGVLVFLPPHVDVPWTVPRLLRGWWDLLHEDNELYTDRLRLRMAVALGPVAPGPLGFVGPPATTAGRLLDSEVLRAALAEEQATDLAVLVSDAVHSFAVDPADPAFTRRPVGVKDYRADGWLWVG</sequence>
<dbReference type="STRING" id="1179773.BN6_44770"/>
<dbReference type="SUPFAM" id="SSF55073">
    <property type="entry name" value="Nucleotide cyclase"/>
    <property type="match status" value="1"/>
</dbReference>
<dbReference type="KEGG" id="sesp:BN6_44770"/>